<proteinExistence type="predicted"/>
<organism evidence="5 6">
    <name type="scientific">Aureimonas pseudogalii</name>
    <dbReference type="NCBI Taxonomy" id="1744844"/>
    <lineage>
        <taxon>Bacteria</taxon>
        <taxon>Pseudomonadati</taxon>
        <taxon>Pseudomonadota</taxon>
        <taxon>Alphaproteobacteria</taxon>
        <taxon>Hyphomicrobiales</taxon>
        <taxon>Aurantimonadaceae</taxon>
        <taxon>Aureimonas</taxon>
    </lineage>
</organism>
<dbReference type="Pfam" id="PF13377">
    <property type="entry name" value="Peripla_BP_3"/>
    <property type="match status" value="1"/>
</dbReference>
<sequence length="359" mass="38525">MSQSDGEKPPTLGDLAKAAGVSKGTASNVFNRPKLVREEVRVRVLETARGIGYRGPDPMGRMLSAGRANAIGVATMEPLAYLFEDPFARRLMAAIAQDCQAEGVGLSLVSAAGEDDLAWSMESALVDGFILFCLTGAKRLIQRSRERRLPFVALDLGGDDETLSVVGIDNVEGARRAARHLVDLGHRRFVILAMETTSNRFGQREEGEAVEYHASRNRLAGYREVLAEAGIDPSTVPVFETLSDDPTVHAAMEALFSADARPTAILAQSDRIALIALAWLKARGICVPGEVSLVGFDDVPEASLSDPALTTISQPIEEIGRRAVRLLMKISRTPHAAPRRECLDTRLVVRGSSGPASAG</sequence>
<evidence type="ECO:0000313" key="6">
    <source>
        <dbReference type="Proteomes" id="UP000542776"/>
    </source>
</evidence>
<feature type="domain" description="HTH lacI-type" evidence="4">
    <location>
        <begin position="10"/>
        <end position="65"/>
    </location>
</feature>
<reference evidence="5 6" key="1">
    <citation type="submission" date="2020-08" db="EMBL/GenBank/DDBJ databases">
        <title>Genomic Encyclopedia of Type Strains, Phase IV (KMG-IV): sequencing the most valuable type-strain genomes for metagenomic binning, comparative biology and taxonomic classification.</title>
        <authorList>
            <person name="Goeker M."/>
        </authorList>
    </citation>
    <scope>NUCLEOTIDE SEQUENCE [LARGE SCALE GENOMIC DNA]</scope>
    <source>
        <strain evidence="5 6">DSM 102238</strain>
    </source>
</reference>
<dbReference type="SUPFAM" id="SSF47413">
    <property type="entry name" value="lambda repressor-like DNA-binding domains"/>
    <property type="match status" value="1"/>
</dbReference>
<dbReference type="PANTHER" id="PTHR30146">
    <property type="entry name" value="LACI-RELATED TRANSCRIPTIONAL REPRESSOR"/>
    <property type="match status" value="1"/>
</dbReference>
<name>A0A7W6H8U8_9HYPH</name>
<comment type="caution">
    <text evidence="5">The sequence shown here is derived from an EMBL/GenBank/DDBJ whole genome shotgun (WGS) entry which is preliminary data.</text>
</comment>
<evidence type="ECO:0000313" key="5">
    <source>
        <dbReference type="EMBL" id="MBB4000749.1"/>
    </source>
</evidence>
<dbReference type="Pfam" id="PF00356">
    <property type="entry name" value="LacI"/>
    <property type="match status" value="1"/>
</dbReference>
<dbReference type="PROSITE" id="PS50932">
    <property type="entry name" value="HTH_LACI_2"/>
    <property type="match status" value="1"/>
</dbReference>
<dbReference type="InterPro" id="IPR010982">
    <property type="entry name" value="Lambda_DNA-bd_dom_sf"/>
</dbReference>
<evidence type="ECO:0000256" key="3">
    <source>
        <dbReference type="ARBA" id="ARBA00023163"/>
    </source>
</evidence>
<dbReference type="AlphaFoldDB" id="A0A7W6H8U8"/>
<dbReference type="InterPro" id="IPR028082">
    <property type="entry name" value="Peripla_BP_I"/>
</dbReference>
<keyword evidence="1" id="KW-0805">Transcription regulation</keyword>
<dbReference type="PANTHER" id="PTHR30146:SF138">
    <property type="entry name" value="TRANSCRIPTIONAL REGULATORY PROTEIN"/>
    <property type="match status" value="1"/>
</dbReference>
<accession>A0A7W6H8U8</accession>
<keyword evidence="2 5" id="KW-0238">DNA-binding</keyword>
<gene>
    <name evidence="5" type="ORF">GGR04_004629</name>
</gene>
<dbReference type="CDD" id="cd06279">
    <property type="entry name" value="PBP1_LacI-like"/>
    <property type="match status" value="1"/>
</dbReference>
<dbReference type="InterPro" id="IPR000843">
    <property type="entry name" value="HTH_LacI"/>
</dbReference>
<keyword evidence="6" id="KW-1185">Reference proteome</keyword>
<dbReference type="SUPFAM" id="SSF53822">
    <property type="entry name" value="Periplasmic binding protein-like I"/>
    <property type="match status" value="1"/>
</dbReference>
<dbReference type="SMART" id="SM00354">
    <property type="entry name" value="HTH_LACI"/>
    <property type="match status" value="1"/>
</dbReference>
<dbReference type="GO" id="GO:0003700">
    <property type="term" value="F:DNA-binding transcription factor activity"/>
    <property type="evidence" value="ECO:0007669"/>
    <property type="project" value="TreeGrafter"/>
</dbReference>
<dbReference type="InterPro" id="IPR046335">
    <property type="entry name" value="LacI/GalR-like_sensor"/>
</dbReference>
<dbReference type="EMBL" id="JACIEK010000029">
    <property type="protein sequence ID" value="MBB4000749.1"/>
    <property type="molecule type" value="Genomic_DNA"/>
</dbReference>
<evidence type="ECO:0000259" key="4">
    <source>
        <dbReference type="PROSITE" id="PS50932"/>
    </source>
</evidence>
<dbReference type="GO" id="GO:0000976">
    <property type="term" value="F:transcription cis-regulatory region binding"/>
    <property type="evidence" value="ECO:0007669"/>
    <property type="project" value="TreeGrafter"/>
</dbReference>
<evidence type="ECO:0000256" key="1">
    <source>
        <dbReference type="ARBA" id="ARBA00023015"/>
    </source>
</evidence>
<evidence type="ECO:0000256" key="2">
    <source>
        <dbReference type="ARBA" id="ARBA00023125"/>
    </source>
</evidence>
<dbReference type="Gene3D" id="1.10.260.40">
    <property type="entry name" value="lambda repressor-like DNA-binding domains"/>
    <property type="match status" value="1"/>
</dbReference>
<dbReference type="Gene3D" id="3.40.50.2300">
    <property type="match status" value="2"/>
</dbReference>
<keyword evidence="3" id="KW-0804">Transcription</keyword>
<dbReference type="Proteomes" id="UP000542776">
    <property type="component" value="Unassembled WGS sequence"/>
</dbReference>
<dbReference type="CDD" id="cd01392">
    <property type="entry name" value="HTH_LacI"/>
    <property type="match status" value="1"/>
</dbReference>
<protein>
    <submittedName>
        <fullName evidence="5">DNA-binding LacI/PurR family transcriptional regulator</fullName>
    </submittedName>
</protein>